<dbReference type="EMBL" id="BSSD01000005">
    <property type="protein sequence ID" value="GLW92726.1"/>
    <property type="molecule type" value="Genomic_DNA"/>
</dbReference>
<name>A0A9W6QMF0_9PSEU</name>
<organism evidence="1 2">
    <name type="scientific">Actinokineospora globicatena</name>
    <dbReference type="NCBI Taxonomy" id="103729"/>
    <lineage>
        <taxon>Bacteria</taxon>
        <taxon>Bacillati</taxon>
        <taxon>Actinomycetota</taxon>
        <taxon>Actinomycetes</taxon>
        <taxon>Pseudonocardiales</taxon>
        <taxon>Pseudonocardiaceae</taxon>
        <taxon>Actinokineospora</taxon>
    </lineage>
</organism>
<protein>
    <submittedName>
        <fullName evidence="1">Uncharacterized protein</fullName>
    </submittedName>
</protein>
<comment type="caution">
    <text evidence="1">The sequence shown here is derived from an EMBL/GenBank/DDBJ whole genome shotgun (WGS) entry which is preliminary data.</text>
</comment>
<evidence type="ECO:0000313" key="1">
    <source>
        <dbReference type="EMBL" id="GLW92726.1"/>
    </source>
</evidence>
<keyword evidence="2" id="KW-1185">Reference proteome</keyword>
<gene>
    <name evidence="1" type="ORF">Aglo03_35420</name>
</gene>
<sequence length="341" mass="35001">MGTARTKIATAGSVHECASPPLSAGSATGIAEHVATRTAARQLAEFLSALFTDLVPVVPEKASVVLAVPDRWAVFGADKVIPPASSRTGRVLSRVLIDSVGFASARLVPGLQCVAAAQSRPGRQAGSLLVLDVGASTVDAAIYVLDGPTTRLIDVAHGDLTSAGWRDSPSEVAAAAVGRLLARVDGPLVPHAVVTGGNATAAVLEAVRSAAAGRITSVRWADPTETARGALLIARGESTALAEYPHNVGVSAHLIRDGLLETLVLPLTASPMRLTVTEDHVGPLPVVIQLDRSGSWLPTDLGSDVTPGEHEIALLPRNGTHGAIRIDSEVHRIALVASAEG</sequence>
<evidence type="ECO:0000313" key="2">
    <source>
        <dbReference type="Proteomes" id="UP001165042"/>
    </source>
</evidence>
<accession>A0A9W6QMF0</accession>
<dbReference type="AlphaFoldDB" id="A0A9W6QMF0"/>
<proteinExistence type="predicted"/>
<reference evidence="1" key="1">
    <citation type="submission" date="2023-02" db="EMBL/GenBank/DDBJ databases">
        <title>Actinokineospora globicatena NBRC 15670.</title>
        <authorList>
            <person name="Ichikawa N."/>
            <person name="Sato H."/>
            <person name="Tonouchi N."/>
        </authorList>
    </citation>
    <scope>NUCLEOTIDE SEQUENCE</scope>
    <source>
        <strain evidence="1">NBRC 15670</strain>
    </source>
</reference>
<dbReference type="Proteomes" id="UP001165042">
    <property type="component" value="Unassembled WGS sequence"/>
</dbReference>